<reference evidence="5" key="1">
    <citation type="journal article" date="2005" name="Nature">
        <title>The map-based sequence of the rice genome.</title>
        <authorList>
            <consortium name="International rice genome sequencing project (IRGSP)"/>
            <person name="Matsumoto T."/>
            <person name="Wu J."/>
            <person name="Kanamori H."/>
            <person name="Katayose Y."/>
            <person name="Fujisawa M."/>
            <person name="Namiki N."/>
            <person name="Mizuno H."/>
            <person name="Yamamoto K."/>
            <person name="Antonio B.A."/>
            <person name="Baba T."/>
            <person name="Sakata K."/>
            <person name="Nagamura Y."/>
            <person name="Aoki H."/>
            <person name="Arikawa K."/>
            <person name="Arita K."/>
            <person name="Bito T."/>
            <person name="Chiden Y."/>
            <person name="Fujitsuka N."/>
            <person name="Fukunaka R."/>
            <person name="Hamada M."/>
            <person name="Harada C."/>
            <person name="Hayashi A."/>
            <person name="Hijishita S."/>
            <person name="Honda M."/>
            <person name="Hosokawa S."/>
            <person name="Ichikawa Y."/>
            <person name="Idonuma A."/>
            <person name="Iijima M."/>
            <person name="Ikeda M."/>
            <person name="Ikeno M."/>
            <person name="Ito K."/>
            <person name="Ito S."/>
            <person name="Ito T."/>
            <person name="Ito Y."/>
            <person name="Ito Y."/>
            <person name="Iwabuchi A."/>
            <person name="Kamiya K."/>
            <person name="Karasawa W."/>
            <person name="Kurita K."/>
            <person name="Katagiri S."/>
            <person name="Kikuta A."/>
            <person name="Kobayashi H."/>
            <person name="Kobayashi N."/>
            <person name="Machita K."/>
            <person name="Maehara T."/>
            <person name="Masukawa M."/>
            <person name="Mizubayashi T."/>
            <person name="Mukai Y."/>
            <person name="Nagasaki H."/>
            <person name="Nagata Y."/>
            <person name="Naito S."/>
            <person name="Nakashima M."/>
            <person name="Nakama Y."/>
            <person name="Nakamichi Y."/>
            <person name="Nakamura M."/>
            <person name="Meguro A."/>
            <person name="Negishi M."/>
            <person name="Ohta I."/>
            <person name="Ohta T."/>
            <person name="Okamoto M."/>
            <person name="Ono N."/>
            <person name="Saji S."/>
            <person name="Sakaguchi M."/>
            <person name="Sakai K."/>
            <person name="Shibata M."/>
            <person name="Shimokawa T."/>
            <person name="Song J."/>
            <person name="Takazaki Y."/>
            <person name="Terasawa K."/>
            <person name="Tsugane M."/>
            <person name="Tsuji K."/>
            <person name="Ueda S."/>
            <person name="Waki K."/>
            <person name="Yamagata H."/>
            <person name="Yamamoto M."/>
            <person name="Yamamoto S."/>
            <person name="Yamane H."/>
            <person name="Yoshiki S."/>
            <person name="Yoshihara R."/>
            <person name="Yukawa K."/>
            <person name="Zhong H."/>
            <person name="Yano M."/>
            <person name="Yuan Q."/>
            <person name="Ouyang S."/>
            <person name="Liu J."/>
            <person name="Jones K.M."/>
            <person name="Gansberger K."/>
            <person name="Moffat K."/>
            <person name="Hill J."/>
            <person name="Bera J."/>
            <person name="Fadrosh D."/>
            <person name="Jin S."/>
            <person name="Johri S."/>
            <person name="Kim M."/>
            <person name="Overton L."/>
            <person name="Reardon M."/>
            <person name="Tsitrin T."/>
            <person name="Vuong H."/>
            <person name="Weaver B."/>
            <person name="Ciecko A."/>
            <person name="Tallon L."/>
            <person name="Jackson J."/>
            <person name="Pai G."/>
            <person name="Aken S.V."/>
            <person name="Utterback T."/>
            <person name="Reidmuller S."/>
            <person name="Feldblyum T."/>
            <person name="Hsiao J."/>
            <person name="Zismann V."/>
            <person name="Iobst S."/>
            <person name="de Vazeille A.R."/>
            <person name="Buell C.R."/>
            <person name="Ying K."/>
            <person name="Li Y."/>
            <person name="Lu T."/>
            <person name="Huang Y."/>
            <person name="Zhao Q."/>
            <person name="Feng Q."/>
            <person name="Zhang L."/>
            <person name="Zhu J."/>
            <person name="Weng Q."/>
            <person name="Mu J."/>
            <person name="Lu Y."/>
            <person name="Fan D."/>
            <person name="Liu Y."/>
            <person name="Guan J."/>
            <person name="Zhang Y."/>
            <person name="Yu S."/>
            <person name="Liu X."/>
            <person name="Zhang Y."/>
            <person name="Hong G."/>
            <person name="Han B."/>
            <person name="Choisne N."/>
            <person name="Demange N."/>
            <person name="Orjeda G."/>
            <person name="Samain S."/>
            <person name="Cattolico L."/>
            <person name="Pelletier E."/>
            <person name="Couloux A."/>
            <person name="Segurens B."/>
            <person name="Wincker P."/>
            <person name="D'Hont A."/>
            <person name="Scarpelli C."/>
            <person name="Weissenbach J."/>
            <person name="Salanoubat M."/>
            <person name="Quetier F."/>
            <person name="Yu Y."/>
            <person name="Kim H.R."/>
            <person name="Rambo T."/>
            <person name="Currie J."/>
            <person name="Collura K."/>
            <person name="Luo M."/>
            <person name="Yang T."/>
            <person name="Ammiraju J.S.S."/>
            <person name="Engler F."/>
            <person name="Soderlund C."/>
            <person name="Wing R.A."/>
            <person name="Palmer L.E."/>
            <person name="de la Bastide M."/>
            <person name="Spiegel L."/>
            <person name="Nascimento L."/>
            <person name="Zutavern T."/>
            <person name="O'Shaughnessy A."/>
            <person name="Dike S."/>
            <person name="Dedhia N."/>
            <person name="Preston R."/>
            <person name="Balija V."/>
            <person name="McCombie W.R."/>
            <person name="Chow T."/>
            <person name="Chen H."/>
            <person name="Chung M."/>
            <person name="Chen C."/>
            <person name="Shaw J."/>
            <person name="Wu H."/>
            <person name="Hsiao K."/>
            <person name="Chao Y."/>
            <person name="Chu M."/>
            <person name="Cheng C."/>
            <person name="Hour A."/>
            <person name="Lee P."/>
            <person name="Lin S."/>
            <person name="Lin Y."/>
            <person name="Liou J."/>
            <person name="Liu S."/>
            <person name="Hsing Y."/>
            <person name="Raghuvanshi S."/>
            <person name="Mohanty A."/>
            <person name="Bharti A.K."/>
            <person name="Gaur A."/>
            <person name="Gupta V."/>
            <person name="Kumar D."/>
            <person name="Ravi V."/>
            <person name="Vij S."/>
            <person name="Kapur A."/>
            <person name="Khurana P."/>
            <person name="Khurana P."/>
            <person name="Khurana J.P."/>
            <person name="Tyagi A.K."/>
            <person name="Gaikwad K."/>
            <person name="Singh A."/>
            <person name="Dalal V."/>
            <person name="Srivastava S."/>
            <person name="Dixit A."/>
            <person name="Pal A.K."/>
            <person name="Ghazi I.A."/>
            <person name="Yadav M."/>
            <person name="Pandit A."/>
            <person name="Bhargava A."/>
            <person name="Sureshbabu K."/>
            <person name="Batra K."/>
            <person name="Sharma T.R."/>
            <person name="Mohapatra T."/>
            <person name="Singh N.K."/>
            <person name="Messing J."/>
            <person name="Nelson A.B."/>
            <person name="Fuks G."/>
            <person name="Kavchok S."/>
            <person name="Keizer G."/>
            <person name="Linton E."/>
            <person name="Llaca V."/>
            <person name="Song R."/>
            <person name="Tanyolac B."/>
            <person name="Young S."/>
            <person name="Ho-Il K."/>
            <person name="Hahn J.H."/>
            <person name="Sangsakoo G."/>
            <person name="Vanavichit A."/>
            <person name="de Mattos Luiz.A.T."/>
            <person name="Zimmer P.D."/>
            <person name="Malone G."/>
            <person name="Dellagostin O."/>
            <person name="de Oliveira A.C."/>
            <person name="Bevan M."/>
            <person name="Bancroft I."/>
            <person name="Minx P."/>
            <person name="Cordum H."/>
            <person name="Wilson R."/>
            <person name="Cheng Z."/>
            <person name="Jin W."/>
            <person name="Jiang J."/>
            <person name="Leong S.A."/>
            <person name="Iwama H."/>
            <person name="Gojobori T."/>
            <person name="Itoh T."/>
            <person name="Niimura Y."/>
            <person name="Fujii Y."/>
            <person name="Habara T."/>
            <person name="Sakai H."/>
            <person name="Sato Y."/>
            <person name="Wilson G."/>
            <person name="Kumar K."/>
            <person name="McCouch S."/>
            <person name="Juretic N."/>
            <person name="Hoen D."/>
            <person name="Wright S."/>
            <person name="Bruskiewich R."/>
            <person name="Bureau T."/>
            <person name="Miyao A."/>
            <person name="Hirochika H."/>
            <person name="Nishikawa T."/>
            <person name="Kadowaki K."/>
            <person name="Sugiura M."/>
            <person name="Burr B."/>
            <person name="Sasaki T."/>
        </authorList>
    </citation>
    <scope>NUCLEOTIDE SEQUENCE [LARGE SCALE GENOMIC DNA]</scope>
    <source>
        <strain evidence="5">cv. Nipponbare</strain>
    </source>
</reference>
<gene>
    <name evidence="4" type="ORF">OJ1057_B02.12</name>
</gene>
<comment type="similarity">
    <text evidence="1 3">Belongs to the UDP-glycosyltransferase family.</text>
</comment>
<dbReference type="AlphaFoldDB" id="Q6AUW5"/>
<organism evidence="4 5">
    <name type="scientific">Oryza sativa subsp. japonica</name>
    <name type="common">Rice</name>
    <dbReference type="NCBI Taxonomy" id="39947"/>
    <lineage>
        <taxon>Eukaryota</taxon>
        <taxon>Viridiplantae</taxon>
        <taxon>Streptophyta</taxon>
        <taxon>Embryophyta</taxon>
        <taxon>Tracheophyta</taxon>
        <taxon>Spermatophyta</taxon>
        <taxon>Magnoliopsida</taxon>
        <taxon>Liliopsida</taxon>
        <taxon>Poales</taxon>
        <taxon>Poaceae</taxon>
        <taxon>BOP clade</taxon>
        <taxon>Oryzoideae</taxon>
        <taxon>Oryzeae</taxon>
        <taxon>Oryzinae</taxon>
        <taxon>Oryza</taxon>
        <taxon>Oryza sativa</taxon>
    </lineage>
</organism>
<dbReference type="Gene3D" id="3.40.50.2000">
    <property type="entry name" value="Glycogen Phosphorylase B"/>
    <property type="match status" value="1"/>
</dbReference>
<dbReference type="PANTHER" id="PTHR48047">
    <property type="entry name" value="GLYCOSYLTRANSFERASE"/>
    <property type="match status" value="1"/>
</dbReference>
<accession>Q6AUW5</accession>
<proteinExistence type="inferred from homology"/>
<dbReference type="Pfam" id="PF00201">
    <property type="entry name" value="UDPGT"/>
    <property type="match status" value="1"/>
</dbReference>
<dbReference type="CAZy" id="GT1">
    <property type="family name" value="Glycosyltransferase Family 1"/>
</dbReference>
<reference evidence="5" key="2">
    <citation type="journal article" date="2008" name="Nucleic Acids Res.">
        <title>The rice annotation project database (RAP-DB): 2008 update.</title>
        <authorList>
            <consortium name="The rice annotation project (RAP)"/>
        </authorList>
    </citation>
    <scope>GENOME REANNOTATION</scope>
    <source>
        <strain evidence="5">cv. Nipponbare</strain>
    </source>
</reference>
<keyword evidence="3" id="KW-0328">Glycosyltransferase</keyword>
<dbReference type="PROSITE" id="PS00375">
    <property type="entry name" value="UDPGT"/>
    <property type="match status" value="1"/>
</dbReference>
<evidence type="ECO:0000256" key="2">
    <source>
        <dbReference type="ARBA" id="ARBA00022679"/>
    </source>
</evidence>
<keyword evidence="2 3" id="KW-0808">Transferase</keyword>
<dbReference type="Proteomes" id="UP000000763">
    <property type="component" value="Chromosome 5"/>
</dbReference>
<dbReference type="InterPro" id="IPR002213">
    <property type="entry name" value="UDP_glucos_trans"/>
</dbReference>
<dbReference type="SUPFAM" id="SSF53756">
    <property type="entry name" value="UDP-Glycosyltransferase/glycogen phosphorylase"/>
    <property type="match status" value="2"/>
</dbReference>
<evidence type="ECO:0000313" key="4">
    <source>
        <dbReference type="EMBL" id="AAT93863.1"/>
    </source>
</evidence>
<evidence type="ECO:0000256" key="3">
    <source>
        <dbReference type="RuleBase" id="RU003718"/>
    </source>
</evidence>
<evidence type="ECO:0000313" key="5">
    <source>
        <dbReference type="Proteomes" id="UP000000763"/>
    </source>
</evidence>
<dbReference type="EMBL" id="AC113332">
    <property type="protein sequence ID" value="AAT93863.1"/>
    <property type="molecule type" value="Genomic_DNA"/>
</dbReference>
<dbReference type="SMR" id="Q6AUW5"/>
<name>Q6AUW5_ORYSJ</name>
<dbReference type="CDD" id="cd03784">
    <property type="entry name" value="GT1_Gtf-like"/>
    <property type="match status" value="1"/>
</dbReference>
<evidence type="ECO:0000256" key="1">
    <source>
        <dbReference type="ARBA" id="ARBA00009995"/>
    </source>
</evidence>
<protein>
    <submittedName>
        <fullName evidence="4">Uncharacterized protein</fullName>
    </submittedName>
</protein>
<dbReference type="PANTHER" id="PTHR48047:SF19">
    <property type="entry name" value="GLYCOSYLTRANSFERASE"/>
    <property type="match status" value="1"/>
</dbReference>
<sequence length="270" mass="28834">MASDGSSKKLRVVLIPFFATSHIGPFTDFAVRLAAAWPDAVEATLAVTPANVPVVRSLLERHGPAGAGSVAIATYPFPAVDGLPAGVENLSKAAPGDAWRINAVADDEALMRPAQESLVRELRPDVIVTDAHFFWNAGLADELGVPCVQFYAIGAFSTIAMAHLVGAVKEGAKEAAGKPFLWVVRTDMWAPPDGWKERVGDRGMVIRGWAPQKAILAHPSVGAFVTQCGWNSVLEAVSAGVPVLTWPMVFEQLDFSHFGPFEKLISQIDP</sequence>
<dbReference type="InterPro" id="IPR035595">
    <property type="entry name" value="UDP_glycos_trans_CS"/>
</dbReference>
<dbReference type="GO" id="GO:0008194">
    <property type="term" value="F:UDP-glycosyltransferase activity"/>
    <property type="evidence" value="ECO:0007669"/>
    <property type="project" value="InterPro"/>
</dbReference>